<gene>
    <name evidence="1" type="ORF">rsdtw13_23000</name>
</gene>
<evidence type="ECO:0000313" key="2">
    <source>
        <dbReference type="Proteomes" id="UP001058074"/>
    </source>
</evidence>
<dbReference type="EMBL" id="BROD01000001">
    <property type="protein sequence ID" value="GKX67042.1"/>
    <property type="molecule type" value="Genomic_DNA"/>
</dbReference>
<reference evidence="1" key="1">
    <citation type="journal article" date="2025" name="Int. J. Syst. Evol. Microbiol.">
        <title>Inconstantimicrobium mannanitabidum sp. nov., a novel member of the family Clostridiaceae isolated from anoxic soil under the treatment of reductive soil disinfestation.</title>
        <authorList>
            <person name="Ueki A."/>
            <person name="Tonouchi A."/>
            <person name="Honma S."/>
            <person name="Kaku N."/>
            <person name="Ueki K."/>
        </authorList>
    </citation>
    <scope>NUCLEOTIDE SEQUENCE</scope>
    <source>
        <strain evidence="1">TW13</strain>
    </source>
</reference>
<sequence>MGIILVSIRKNIWRNLAITFQIILGTIVLSQALSNYRYFIATKYKAETLIESNVYDLSYTNKSHNEIGNHDMNGQDTISPQEGVNVALKFIKGDNRVEKIGLESGGYVFKYADDEKSSKPILKSKIQSIDVTAYNKELTEMYNFKVKKGISFSDYFKVNNDDKLIPILISEELAGDNPVGSIVKLPQKVDPRQKDYKIIGILDSSYPLLSQIYDMAMPGRPNDGYFCIIGSLINDDYAHVYAKFKDDVSRDEVKKDYDKRAGADKEIQFFGLNDMAETLLLPASEKVQYIFYGTIILILTSFGVIGTVLASIVKRKPEFGVRVAIGATKSNIQRLVMGELMILFMFSVTIGLLISRLMSGMSKIPTYIWDFYVIGISAGIVFVLMIISAIPSLLRITKMNPVDLVHGK</sequence>
<dbReference type="Proteomes" id="UP001058074">
    <property type="component" value="Unassembled WGS sequence"/>
</dbReference>
<comment type="caution">
    <text evidence="1">The sequence shown here is derived from an EMBL/GenBank/DDBJ whole genome shotgun (WGS) entry which is preliminary data.</text>
</comment>
<organism evidence="1 2">
    <name type="scientific">Inconstantimicrobium mannanitabidum</name>
    <dbReference type="NCBI Taxonomy" id="1604901"/>
    <lineage>
        <taxon>Bacteria</taxon>
        <taxon>Bacillati</taxon>
        <taxon>Bacillota</taxon>
        <taxon>Clostridia</taxon>
        <taxon>Eubacteriales</taxon>
        <taxon>Clostridiaceae</taxon>
        <taxon>Inconstantimicrobium</taxon>
    </lineage>
</organism>
<proteinExistence type="predicted"/>
<evidence type="ECO:0000313" key="1">
    <source>
        <dbReference type="EMBL" id="GKX67042.1"/>
    </source>
</evidence>
<name>A0ACB5RCP8_9CLOT</name>
<protein>
    <submittedName>
        <fullName evidence="1">Uncharacterized protein</fullName>
    </submittedName>
</protein>
<accession>A0ACB5RCP8</accession>
<keyword evidence="2" id="KW-1185">Reference proteome</keyword>